<comment type="similarity">
    <text evidence="1">Belongs to the tumor necrosis factor family.</text>
</comment>
<dbReference type="InterPro" id="IPR006052">
    <property type="entry name" value="TNF_dom"/>
</dbReference>
<evidence type="ECO:0000259" key="3">
    <source>
        <dbReference type="PROSITE" id="PS50049"/>
    </source>
</evidence>
<dbReference type="RefSeq" id="XP_008574059.1">
    <property type="nucleotide sequence ID" value="XM_008575837.1"/>
</dbReference>
<dbReference type="Pfam" id="PF00229">
    <property type="entry name" value="TNF"/>
    <property type="match status" value="1"/>
</dbReference>
<dbReference type="PANTHER" id="PTHR15153:SF0">
    <property type="entry name" value="TUMOR NECROSIS FACTOR LIGAND SUPERFAMILY MEMBER 9"/>
    <property type="match status" value="1"/>
</dbReference>
<dbReference type="InterPro" id="IPR008983">
    <property type="entry name" value="Tumour_necrosis_fac-like_dom"/>
</dbReference>
<evidence type="ECO:0000256" key="1">
    <source>
        <dbReference type="ARBA" id="ARBA00008670"/>
    </source>
</evidence>
<dbReference type="InterPro" id="IPR042373">
    <property type="entry name" value="TNFSF9"/>
</dbReference>
<feature type="region of interest" description="Disordered" evidence="2">
    <location>
        <begin position="1"/>
        <end position="67"/>
    </location>
</feature>
<protein>
    <submittedName>
        <fullName evidence="5">Tumor necrosis factor ligand superfamily member 9</fullName>
    </submittedName>
</protein>
<dbReference type="GeneID" id="103592939"/>
<name>A0ABM0R0B8_GALVR</name>
<keyword evidence="4" id="KW-1185">Reference proteome</keyword>
<accession>A0ABM0R0B8</accession>
<evidence type="ECO:0000313" key="5">
    <source>
        <dbReference type="RefSeq" id="XP_008574059.1"/>
    </source>
</evidence>
<dbReference type="SUPFAM" id="SSF49842">
    <property type="entry name" value="TNF-like"/>
    <property type="match status" value="1"/>
</dbReference>
<evidence type="ECO:0000256" key="2">
    <source>
        <dbReference type="SAM" id="MobiDB-lite"/>
    </source>
</evidence>
<gene>
    <name evidence="5" type="primary">TNFSF9</name>
</gene>
<dbReference type="PROSITE" id="PS50049">
    <property type="entry name" value="THD_2"/>
    <property type="match status" value="1"/>
</dbReference>
<dbReference type="PROSITE" id="PS00251">
    <property type="entry name" value="THD_1"/>
    <property type="match status" value="1"/>
</dbReference>
<dbReference type="Gene3D" id="2.60.120.40">
    <property type="match status" value="1"/>
</dbReference>
<dbReference type="SMART" id="SM00207">
    <property type="entry name" value="TNF"/>
    <property type="match status" value="1"/>
</dbReference>
<proteinExistence type="inferred from homology"/>
<dbReference type="Proteomes" id="UP000694923">
    <property type="component" value="Unplaced"/>
</dbReference>
<dbReference type="CDD" id="cd00184">
    <property type="entry name" value="TNF"/>
    <property type="match status" value="1"/>
</dbReference>
<reference evidence="5" key="1">
    <citation type="submission" date="2025-08" db="UniProtKB">
        <authorList>
            <consortium name="RefSeq"/>
        </authorList>
    </citation>
    <scope>IDENTIFICATION</scope>
</reference>
<dbReference type="InterPro" id="IPR021184">
    <property type="entry name" value="TNF_CS"/>
</dbReference>
<evidence type="ECO:0000313" key="4">
    <source>
        <dbReference type="Proteomes" id="UP000694923"/>
    </source>
</evidence>
<sequence>MPAPASPTRSSPGRGRVDPHWPSRPPEGSLSPSGTEGRGTPLLILRPRETPSASGPQREAHSLSLVPGDTEGTPNFLCYLLESLLVPPDPWSIPRPSRTQPGLGRVEAPPLRVRVRSFGTEGTRAPGAGCGRCRGRLPGPPPTFLFFLSSQGTFAQLVAQNALLTDGPLRWYSDPGLAGVSLAAGLSYDEDTQELVVAEAGVYYVFLQVELQRVVAGAASGSVSLALHLQPLSSGAAALTLTVDLPPQPTPNSAFGFRGRLLHLGAGQRLSAHLRAEAGTHFAWQLAQGATVLGLFRVTTQVPAGRPSPRPT</sequence>
<dbReference type="PANTHER" id="PTHR15153">
    <property type="entry name" value="TUMOR NECROSIS FACTOR LIGAND SUPERFAMILY MEMBER 9"/>
    <property type="match status" value="1"/>
</dbReference>
<organism evidence="4 5">
    <name type="scientific">Galeopterus variegatus</name>
    <name type="common">Malayan flying lemur</name>
    <name type="synonym">Cynocephalus variegatus</name>
    <dbReference type="NCBI Taxonomy" id="482537"/>
    <lineage>
        <taxon>Eukaryota</taxon>
        <taxon>Metazoa</taxon>
        <taxon>Chordata</taxon>
        <taxon>Craniata</taxon>
        <taxon>Vertebrata</taxon>
        <taxon>Euteleostomi</taxon>
        <taxon>Mammalia</taxon>
        <taxon>Eutheria</taxon>
        <taxon>Euarchontoglires</taxon>
        <taxon>Dermoptera</taxon>
        <taxon>Cynocephalidae</taxon>
        <taxon>Galeopterus</taxon>
    </lineage>
</organism>
<feature type="domain" description="THD" evidence="3">
    <location>
        <begin position="153"/>
        <end position="298"/>
    </location>
</feature>